<evidence type="ECO:0000313" key="2">
    <source>
        <dbReference type="Proteomes" id="UP001589828"/>
    </source>
</evidence>
<name>A0ABV6L6V1_9SPHI</name>
<evidence type="ECO:0008006" key="3">
    <source>
        <dbReference type="Google" id="ProtNLM"/>
    </source>
</evidence>
<sequence length="389" mass="45192">MNIFKKLFGKKDTNIEEVPSALENVVPDQPEISGNTAPMTEEIEEAPFTQEKVAAAQPEANEYTLPAAEELKKAFDEKFSFDRSEENFEIEMYNSIKRYYSRPDLDIRFNLTDANGITYKPHEAFNAVFDKWKEIRSKWDRRGLLFSFWDETESNKIGKWQIIERYNNDRKPVEAGEYFSKNVKDDDLNDALVLVAMAKTNRLLSRLEKARKIIEYAFENVPNHPKVRVEYANILHLHGNESDKQKAHNLIDELLKEKIAASDQKTIGLLNYFCFSKAYIDSSIFAASFLHAGNADLKAWDLLAEEYYYCPVFRYEHAVKLTNTNEPMLALAKLNSLADEFPWYEQGVIAAIDIINQFRSQMNNLRFMEDELQRLNHYLSVHKQHGGDI</sequence>
<dbReference type="Gene3D" id="1.25.40.10">
    <property type="entry name" value="Tetratricopeptide repeat domain"/>
    <property type="match status" value="1"/>
</dbReference>
<gene>
    <name evidence="1" type="ORF">ACFFGT_13295</name>
</gene>
<evidence type="ECO:0000313" key="1">
    <source>
        <dbReference type="EMBL" id="MFC0515187.1"/>
    </source>
</evidence>
<dbReference type="InterPro" id="IPR011990">
    <property type="entry name" value="TPR-like_helical_dom_sf"/>
</dbReference>
<comment type="caution">
    <text evidence="1">The sequence shown here is derived from an EMBL/GenBank/DDBJ whole genome shotgun (WGS) entry which is preliminary data.</text>
</comment>
<dbReference type="Proteomes" id="UP001589828">
    <property type="component" value="Unassembled WGS sequence"/>
</dbReference>
<protein>
    <recommendedName>
        <fullName evidence="3">Tetratricopeptide repeat protein</fullName>
    </recommendedName>
</protein>
<dbReference type="EMBL" id="JBHLTS010000022">
    <property type="protein sequence ID" value="MFC0515187.1"/>
    <property type="molecule type" value="Genomic_DNA"/>
</dbReference>
<proteinExistence type="predicted"/>
<dbReference type="SUPFAM" id="SSF48452">
    <property type="entry name" value="TPR-like"/>
    <property type="match status" value="1"/>
</dbReference>
<organism evidence="1 2">
    <name type="scientific">Mucilaginibacter angelicae</name>
    <dbReference type="NCBI Taxonomy" id="869718"/>
    <lineage>
        <taxon>Bacteria</taxon>
        <taxon>Pseudomonadati</taxon>
        <taxon>Bacteroidota</taxon>
        <taxon>Sphingobacteriia</taxon>
        <taxon>Sphingobacteriales</taxon>
        <taxon>Sphingobacteriaceae</taxon>
        <taxon>Mucilaginibacter</taxon>
    </lineage>
</organism>
<accession>A0ABV6L6V1</accession>
<keyword evidence="2" id="KW-1185">Reference proteome</keyword>
<dbReference type="RefSeq" id="WP_377023025.1">
    <property type="nucleotide sequence ID" value="NZ_JBHLTS010000022.1"/>
</dbReference>
<reference evidence="1 2" key="1">
    <citation type="submission" date="2024-09" db="EMBL/GenBank/DDBJ databases">
        <authorList>
            <person name="Sun Q."/>
            <person name="Mori K."/>
        </authorList>
    </citation>
    <scope>NUCLEOTIDE SEQUENCE [LARGE SCALE GENOMIC DNA]</scope>
    <source>
        <strain evidence="1 2">NCAIM B.02415</strain>
    </source>
</reference>